<comment type="caution">
    <text evidence="4">The sequence shown here is derived from an EMBL/GenBank/DDBJ whole genome shotgun (WGS) entry which is preliminary data.</text>
</comment>
<evidence type="ECO:0000256" key="1">
    <source>
        <dbReference type="ARBA" id="ARBA00010900"/>
    </source>
</evidence>
<comment type="similarity">
    <text evidence="1">Belongs to the TFP11/STIP family.</text>
</comment>
<evidence type="ECO:0000313" key="5">
    <source>
        <dbReference type="Proteomes" id="UP000789508"/>
    </source>
</evidence>
<feature type="domain" description="G-patch" evidence="3">
    <location>
        <begin position="29"/>
        <end position="75"/>
    </location>
</feature>
<feature type="compositionally biased region" description="Basic and acidic residues" evidence="2">
    <location>
        <begin position="7"/>
        <end position="16"/>
    </location>
</feature>
<evidence type="ECO:0000313" key="4">
    <source>
        <dbReference type="EMBL" id="CAG8601989.1"/>
    </source>
</evidence>
<dbReference type="GO" id="GO:0071008">
    <property type="term" value="C:U2-type post-mRNA release spliceosomal complex"/>
    <property type="evidence" value="ECO:0007669"/>
    <property type="project" value="TreeGrafter"/>
</dbReference>
<dbReference type="InterPro" id="IPR022783">
    <property type="entry name" value="GCFC_dom"/>
</dbReference>
<organism evidence="4 5">
    <name type="scientific">Ambispora leptoticha</name>
    <dbReference type="NCBI Taxonomy" id="144679"/>
    <lineage>
        <taxon>Eukaryota</taxon>
        <taxon>Fungi</taxon>
        <taxon>Fungi incertae sedis</taxon>
        <taxon>Mucoromycota</taxon>
        <taxon>Glomeromycotina</taxon>
        <taxon>Glomeromycetes</taxon>
        <taxon>Archaeosporales</taxon>
        <taxon>Ambisporaceae</taxon>
        <taxon>Ambispora</taxon>
    </lineage>
</organism>
<dbReference type="Pfam" id="PF01585">
    <property type="entry name" value="G-patch"/>
    <property type="match status" value="1"/>
</dbReference>
<dbReference type="SMART" id="SM00443">
    <property type="entry name" value="G_patch"/>
    <property type="match status" value="1"/>
</dbReference>
<dbReference type="PANTHER" id="PTHR23329:SF1">
    <property type="entry name" value="TUFTELIN-INTERACTING PROTEIN 11"/>
    <property type="match status" value="1"/>
</dbReference>
<sequence>MSTSHYSSKEKRKAAEPLDEGFASFQQHTKGFGLKMMQKMGYNIGEGLGKSGEGIVKPIETKLRPGKLGLAYGGFKEKVTSEEEEKQPELTEQTVKPKKNAWKAKAKRPRVEYKTAEEIITGIEEDSASSASIKPIKIIDMTGPTAREITSTSQLSSSLFAQDAVAGRLPELRYNLRLIVDMSQSDLEHIIREQRIQKGRIKSFETEQIRVEKLVNSEANKIKRLEEIMGILKDCERFSLSSEDQDFSSLQDMYQAFNKLQTEYEEEYSLYGLDSAVVAIITPLIKKSITTWDPLNDPTTTHWLEMIKKWRRLLKMNVPINNDNSYDLNGDRLGFTKNTINSTTMTPYESMMYNIWLPKVRSAINNYWNARDYEPVTRLLENWHPPTLPNFIYDNILEQLIFPKLKQEVDNWNPKKDNEMIHHWLHPWLLILQERMEPLYLLVRQKFVVALQAWHPSDSSAFNILYPWKTVFKKKEMQSLLLKSVLPKLTVTLRTELKINPRQQDIKPFNWVMKWHELFLVEDFGQLFATEFFPSWLEILYVWLTHNPNYDEVFEWYTYWKEQFPPVMAHTIESHFKQALEMINESSALGVDAAARLPHPSQKPEIIEEPTTTPFSKDSSTITIETISHKDIVEDFAQEHNYLFLPVNKTHAASGKPLFRFGCSMQGVGGVLMYMKDDVIYAQEESKQWMPIGFDELLEKVGRLNRKDS</sequence>
<dbReference type="GO" id="GO:0000390">
    <property type="term" value="P:spliceosomal complex disassembly"/>
    <property type="evidence" value="ECO:0007669"/>
    <property type="project" value="InterPro"/>
</dbReference>
<dbReference type="EMBL" id="CAJVPS010004304">
    <property type="protein sequence ID" value="CAG8601989.1"/>
    <property type="molecule type" value="Genomic_DNA"/>
</dbReference>
<proteinExistence type="inferred from homology"/>
<dbReference type="GO" id="GO:0003676">
    <property type="term" value="F:nucleic acid binding"/>
    <property type="evidence" value="ECO:0007669"/>
    <property type="project" value="InterPro"/>
</dbReference>
<name>A0A9N9CFT0_9GLOM</name>
<dbReference type="Pfam" id="PF07842">
    <property type="entry name" value="GCFC"/>
    <property type="match status" value="1"/>
</dbReference>
<dbReference type="PANTHER" id="PTHR23329">
    <property type="entry name" value="TUFTELIN-INTERACTING PROTEIN 11-RELATED"/>
    <property type="match status" value="1"/>
</dbReference>
<dbReference type="PROSITE" id="PS50174">
    <property type="entry name" value="G_PATCH"/>
    <property type="match status" value="1"/>
</dbReference>
<dbReference type="InterPro" id="IPR000467">
    <property type="entry name" value="G_patch_dom"/>
</dbReference>
<dbReference type="AlphaFoldDB" id="A0A9N9CFT0"/>
<dbReference type="Proteomes" id="UP000789508">
    <property type="component" value="Unassembled WGS sequence"/>
</dbReference>
<evidence type="ECO:0000256" key="2">
    <source>
        <dbReference type="SAM" id="MobiDB-lite"/>
    </source>
</evidence>
<gene>
    <name evidence="4" type="ORF">ALEPTO_LOCUS8186</name>
</gene>
<dbReference type="InterPro" id="IPR045211">
    <property type="entry name" value="TFP11/STIP/Ntr1"/>
</dbReference>
<dbReference type="OrthoDB" id="4822at2759"/>
<feature type="region of interest" description="Disordered" evidence="2">
    <location>
        <begin position="1"/>
        <end position="21"/>
    </location>
</feature>
<protein>
    <submittedName>
        <fullName evidence="4">7275_t:CDS:1</fullName>
    </submittedName>
</protein>
<keyword evidence="5" id="KW-1185">Reference proteome</keyword>
<reference evidence="4" key="1">
    <citation type="submission" date="2021-06" db="EMBL/GenBank/DDBJ databases">
        <authorList>
            <person name="Kallberg Y."/>
            <person name="Tangrot J."/>
            <person name="Rosling A."/>
        </authorList>
    </citation>
    <scope>NUCLEOTIDE SEQUENCE</scope>
    <source>
        <strain evidence="4">FL130A</strain>
    </source>
</reference>
<accession>A0A9N9CFT0</accession>
<evidence type="ECO:0000259" key="3">
    <source>
        <dbReference type="PROSITE" id="PS50174"/>
    </source>
</evidence>